<evidence type="ECO:0000256" key="1">
    <source>
        <dbReference type="ARBA" id="ARBA00001933"/>
    </source>
</evidence>
<dbReference type="InterPro" id="IPR015424">
    <property type="entry name" value="PyrdxlP-dep_Trfase"/>
</dbReference>
<dbReference type="Pfam" id="PF00202">
    <property type="entry name" value="Aminotran_3"/>
    <property type="match status" value="1"/>
</dbReference>
<reference evidence="6" key="1">
    <citation type="submission" date="2021-04" db="EMBL/GenBank/DDBJ databases">
        <title>Genomic sequence of Actinosynnema pretiosum subsp. pretiosum ATCC 31280 (C-14919).</title>
        <authorList>
            <person name="Bai L."/>
            <person name="Wang X."/>
            <person name="Xiao Y."/>
        </authorList>
    </citation>
    <scope>NUCLEOTIDE SEQUENCE</scope>
    <source>
        <strain evidence="6">ATCC 31280</strain>
    </source>
</reference>
<dbReference type="InterPro" id="IPR015422">
    <property type="entry name" value="PyrdxlP-dep_Trfase_small"/>
</dbReference>
<dbReference type="GO" id="GO:0030170">
    <property type="term" value="F:pyridoxal phosphate binding"/>
    <property type="evidence" value="ECO:0007669"/>
    <property type="project" value="InterPro"/>
</dbReference>
<organism evidence="6 7">
    <name type="scientific">Actinosynnema pretiosum subsp. pretiosum</name>
    <dbReference type="NCBI Taxonomy" id="103721"/>
    <lineage>
        <taxon>Bacteria</taxon>
        <taxon>Bacillati</taxon>
        <taxon>Actinomycetota</taxon>
        <taxon>Actinomycetes</taxon>
        <taxon>Pseudonocardiales</taxon>
        <taxon>Pseudonocardiaceae</taxon>
        <taxon>Actinosynnema</taxon>
    </lineage>
</organism>
<protein>
    <submittedName>
        <fullName evidence="6">Aminotransferase class III-fold pyridoxal phosphate-dependent enzyme</fullName>
    </submittedName>
</protein>
<evidence type="ECO:0000256" key="4">
    <source>
        <dbReference type="ARBA" id="ARBA00022898"/>
    </source>
</evidence>
<dbReference type="InterPro" id="IPR005814">
    <property type="entry name" value="Aminotrans_3"/>
</dbReference>
<comment type="cofactor">
    <cofactor evidence="1">
        <name>pyridoxal 5'-phosphate</name>
        <dbReference type="ChEBI" id="CHEBI:597326"/>
    </cofactor>
</comment>
<evidence type="ECO:0000256" key="3">
    <source>
        <dbReference type="ARBA" id="ARBA00022679"/>
    </source>
</evidence>
<evidence type="ECO:0000313" key="6">
    <source>
        <dbReference type="EMBL" id="QUF04197.1"/>
    </source>
</evidence>
<dbReference type="SUPFAM" id="SSF53383">
    <property type="entry name" value="PLP-dependent transferases"/>
    <property type="match status" value="1"/>
</dbReference>
<dbReference type="Proteomes" id="UP000677152">
    <property type="component" value="Chromosome"/>
</dbReference>
<evidence type="ECO:0000313" key="7">
    <source>
        <dbReference type="Proteomes" id="UP000677152"/>
    </source>
</evidence>
<dbReference type="Gene3D" id="3.40.640.10">
    <property type="entry name" value="Type I PLP-dependent aspartate aminotransferase-like (Major domain)"/>
    <property type="match status" value="2"/>
</dbReference>
<keyword evidence="4 5" id="KW-0663">Pyridoxal phosphate</keyword>
<evidence type="ECO:0000256" key="2">
    <source>
        <dbReference type="ARBA" id="ARBA00022576"/>
    </source>
</evidence>
<name>A0AA45L6I8_9PSEU</name>
<dbReference type="PANTHER" id="PTHR11986">
    <property type="entry name" value="AMINOTRANSFERASE CLASS III"/>
    <property type="match status" value="1"/>
</dbReference>
<gene>
    <name evidence="6" type="ORF">KCV87_33490</name>
</gene>
<evidence type="ECO:0000256" key="5">
    <source>
        <dbReference type="RuleBase" id="RU003560"/>
    </source>
</evidence>
<dbReference type="GO" id="GO:0008483">
    <property type="term" value="F:transaminase activity"/>
    <property type="evidence" value="ECO:0007669"/>
    <property type="project" value="UniProtKB-KW"/>
</dbReference>
<dbReference type="PANTHER" id="PTHR11986:SF79">
    <property type="entry name" value="ACETYLORNITHINE AMINOTRANSFERASE, MITOCHONDRIAL"/>
    <property type="match status" value="1"/>
</dbReference>
<dbReference type="EMBL" id="CP073249">
    <property type="protein sequence ID" value="QUF04197.1"/>
    <property type="molecule type" value="Genomic_DNA"/>
</dbReference>
<dbReference type="Gene3D" id="3.90.1150.10">
    <property type="entry name" value="Aspartate Aminotransferase, domain 1"/>
    <property type="match status" value="2"/>
</dbReference>
<dbReference type="AlphaFoldDB" id="A0AA45L6I8"/>
<dbReference type="InterPro" id="IPR015421">
    <property type="entry name" value="PyrdxlP-dep_Trfase_major"/>
</dbReference>
<proteinExistence type="inferred from homology"/>
<keyword evidence="3" id="KW-0808">Transferase</keyword>
<sequence length="521" mass="54650">MAERSEELVDGVLRKATSEVGLDVEYVRAEGNTLFARGRDGSEVPVSDYLGGFGALLLGHNHPDLVAGLIDRLRRGAPVLTQLSLAPQANEVVDTLNRVLRREFGVDEPYFGVFANSGAEGVEVAVKHAELDRALRAAELLAEVDANADAALAAPGAEVDASALGLPAGTPVAEVVALLRERNAATLADPPRLVALEGGFHGKLMGSGQLTHNPDYRLPFTPLGARALFAPADADGLRAVLEGARATVHDLRVTADRIEVVPRDAPVFCALLLEPVQGEGGIVPLPAEFAKRVQELSAEFGCPVVVDEIQSGAGRTGAFFAASQLGLLGDYVVLSKSLGGGLAKLSVTLVRASRYRAEFEMLHSSTFGKDGLSTSVAAAVLDLLEADGGALYRVVAERGERLGAALRAVRDDHPDVIADVRGLGLLRGVEFADLSTSGSALAADLQAQGRFGFLASGYLLHEHRVRLFPTGSAPSTLRLQPSVQVTDEEIDRLATGLRALCALLRDGDDAGLTAFAGARAF</sequence>
<dbReference type="GO" id="GO:0042802">
    <property type="term" value="F:identical protein binding"/>
    <property type="evidence" value="ECO:0007669"/>
    <property type="project" value="TreeGrafter"/>
</dbReference>
<comment type="similarity">
    <text evidence="5">Belongs to the class-III pyridoxal-phosphate-dependent aminotransferase family.</text>
</comment>
<keyword evidence="2 6" id="KW-0032">Aminotransferase</keyword>
<accession>A0AA45L6I8</accession>
<dbReference type="InterPro" id="IPR050103">
    <property type="entry name" value="Class-III_PLP-dep_AT"/>
</dbReference>